<dbReference type="Proteomes" id="UP000049855">
    <property type="component" value="Unassembled WGS sequence"/>
</dbReference>
<accession>A0A0U1L2M8</accession>
<name>A0A0U1L2M8_9FIRM</name>
<organism evidence="1 2">
    <name type="scientific">Sporomusa ovata</name>
    <dbReference type="NCBI Taxonomy" id="2378"/>
    <lineage>
        <taxon>Bacteria</taxon>
        <taxon>Bacillati</taxon>
        <taxon>Bacillota</taxon>
        <taxon>Negativicutes</taxon>
        <taxon>Selenomonadales</taxon>
        <taxon>Sporomusaceae</taxon>
        <taxon>Sporomusa</taxon>
    </lineage>
</organism>
<protein>
    <submittedName>
        <fullName evidence="1">Uncharacterized protein</fullName>
    </submittedName>
</protein>
<dbReference type="AlphaFoldDB" id="A0A0U1L2M8"/>
<dbReference type="EMBL" id="CTRP01000014">
    <property type="protein sequence ID" value="CQR73906.1"/>
    <property type="molecule type" value="Genomic_DNA"/>
</dbReference>
<evidence type="ECO:0000313" key="2">
    <source>
        <dbReference type="Proteomes" id="UP000049855"/>
    </source>
</evidence>
<gene>
    <name evidence="1" type="ORF">SpAn4DRAFT_0368</name>
</gene>
<dbReference type="RefSeq" id="WP_021171160.1">
    <property type="nucleotide sequence ID" value="NZ_CTRP01000014.1"/>
</dbReference>
<reference evidence="2" key="1">
    <citation type="submission" date="2015-03" db="EMBL/GenBank/DDBJ databases">
        <authorList>
            <person name="Nijsse Bart"/>
        </authorList>
    </citation>
    <scope>NUCLEOTIDE SEQUENCE [LARGE SCALE GENOMIC DNA]</scope>
</reference>
<sequence length="132" mass="15107">MRITFEKQKNGALIYIYFRDFDGIIVSTLTDVMGNLLLDAHNRWIGVEVCNTAHGEIMRLPKMKQPYVVQKKESFFQDEGIITAIFDTNIQVAKREAIECNVDFNDVNGLQGIEIIADTFDAEMDVANRFIK</sequence>
<proteinExistence type="predicted"/>
<evidence type="ECO:0000313" key="1">
    <source>
        <dbReference type="EMBL" id="CQR73906.1"/>
    </source>
</evidence>
<keyword evidence="2" id="KW-1185">Reference proteome</keyword>